<evidence type="ECO:0000313" key="5">
    <source>
        <dbReference type="Proteomes" id="UP001206692"/>
    </source>
</evidence>
<sequence length="514" mass="59292">MEKQTRNVLGIIHLGTVNMTMKIIAYSSLDDMEIIENVAQEVKYGEMVFQSRHVSFQSLNEICQVLLGFRQLLRDYDVKDVRVLSTTAISEADNLINVLDQIRIRTGFHVEVTHMTKEIFYKFFGLYYNVLKGKFNFADKAVMLLDITSGGVGLTGWKKDCLLFQQNINIGSLRILENFTEKQRNELTFPTAVREYIYGTLYPLWKGVQQYDIKYIVLSGRGGSLIARIMGKTSEEGLFLITAKELRQFIYSLKGVTPFKLMKRFGLSQNLANVIMPTILLYYELLRLVDIDMLVVMPTTFTEGYTMYYVAQKTKHPYMEQLQALRLDMMRRMANKYLYDSIHSTRIEGYCNVLFEALYKFIGLRYEAKYLLQMAAIFHETGKFINIRKHNLCTYNLIGETDIFGLADDEKQILAAVLYYAFDGTLQESSVVYHELTPRQKVITAKLTAIFRLADSLDKSHLGKISDLRAELGEDELIVYYTADSDISLERWTYMKMAVNFSEVFGISTKLVKG</sequence>
<dbReference type="SUPFAM" id="SSF109604">
    <property type="entry name" value="HD-domain/PDEase-like"/>
    <property type="match status" value="1"/>
</dbReference>
<dbReference type="PANTHER" id="PTHR30005">
    <property type="entry name" value="EXOPOLYPHOSPHATASE"/>
    <property type="match status" value="1"/>
</dbReference>
<evidence type="ECO:0000256" key="1">
    <source>
        <dbReference type="ARBA" id="ARBA00007125"/>
    </source>
</evidence>
<name>A0ABT1SNX3_9FIRM</name>
<protein>
    <recommendedName>
        <fullName evidence="6">Ppx/GppA phosphatase domain-containing protein</fullName>
    </recommendedName>
</protein>
<dbReference type="Gene3D" id="3.30.420.40">
    <property type="match status" value="1"/>
</dbReference>
<dbReference type="Pfam" id="PF02541">
    <property type="entry name" value="Ppx-GppA"/>
    <property type="match status" value="1"/>
</dbReference>
<dbReference type="SUPFAM" id="SSF53067">
    <property type="entry name" value="Actin-like ATPase domain"/>
    <property type="match status" value="2"/>
</dbReference>
<keyword evidence="5" id="KW-1185">Reference proteome</keyword>
<accession>A0ABT1SNX3</accession>
<dbReference type="InterPro" id="IPR043129">
    <property type="entry name" value="ATPase_NBD"/>
</dbReference>
<dbReference type="InterPro" id="IPR050273">
    <property type="entry name" value="GppA/Ppx_hydrolase"/>
</dbReference>
<dbReference type="Gene3D" id="1.10.3210.10">
    <property type="entry name" value="Hypothetical protein af1432"/>
    <property type="match status" value="1"/>
</dbReference>
<comment type="similarity">
    <text evidence="1">Belongs to the GppA/Ppx family.</text>
</comment>
<dbReference type="InterPro" id="IPR048950">
    <property type="entry name" value="Ppx_GppA_C"/>
</dbReference>
<evidence type="ECO:0008006" key="6">
    <source>
        <dbReference type="Google" id="ProtNLM"/>
    </source>
</evidence>
<gene>
    <name evidence="4" type="ORF">NE675_00705</name>
</gene>
<dbReference type="Proteomes" id="UP001206692">
    <property type="component" value="Unassembled WGS sequence"/>
</dbReference>
<evidence type="ECO:0000259" key="2">
    <source>
        <dbReference type="Pfam" id="PF02541"/>
    </source>
</evidence>
<dbReference type="Pfam" id="PF21447">
    <property type="entry name" value="Ppx-GppA_III"/>
    <property type="match status" value="1"/>
</dbReference>
<comment type="caution">
    <text evidence="4">The sequence shown here is derived from an EMBL/GenBank/DDBJ whole genome shotgun (WGS) entry which is preliminary data.</text>
</comment>
<dbReference type="EMBL" id="JANGEW010000001">
    <property type="protein sequence ID" value="MCQ5341558.1"/>
    <property type="molecule type" value="Genomic_DNA"/>
</dbReference>
<organism evidence="4 5">
    <name type="scientific">Megasphaera massiliensis</name>
    <dbReference type="NCBI Taxonomy" id="1232428"/>
    <lineage>
        <taxon>Bacteria</taxon>
        <taxon>Bacillati</taxon>
        <taxon>Bacillota</taxon>
        <taxon>Negativicutes</taxon>
        <taxon>Veillonellales</taxon>
        <taxon>Veillonellaceae</taxon>
        <taxon>Megasphaera</taxon>
    </lineage>
</organism>
<feature type="domain" description="Ppx/GppA phosphatase N-terminal" evidence="2">
    <location>
        <begin position="31"/>
        <end position="305"/>
    </location>
</feature>
<feature type="domain" description="Ppx/GppA phosphatase C-terminal" evidence="3">
    <location>
        <begin position="328"/>
        <end position="472"/>
    </location>
</feature>
<evidence type="ECO:0000313" key="4">
    <source>
        <dbReference type="EMBL" id="MCQ5341558.1"/>
    </source>
</evidence>
<evidence type="ECO:0000259" key="3">
    <source>
        <dbReference type="Pfam" id="PF21447"/>
    </source>
</evidence>
<reference evidence="4 5" key="1">
    <citation type="submission" date="2022-06" db="EMBL/GenBank/DDBJ databases">
        <title>Isolation of gut microbiota from human fecal samples.</title>
        <authorList>
            <person name="Pamer E.G."/>
            <person name="Barat B."/>
            <person name="Waligurski E."/>
            <person name="Medina S."/>
            <person name="Paddock L."/>
            <person name="Mostad J."/>
        </authorList>
    </citation>
    <scope>NUCLEOTIDE SEQUENCE [LARGE SCALE GENOMIC DNA]</scope>
    <source>
        <strain evidence="4 5">DFI.1.1</strain>
    </source>
</reference>
<dbReference type="InterPro" id="IPR003695">
    <property type="entry name" value="Ppx_GppA_N"/>
</dbReference>
<dbReference type="PANTHER" id="PTHR30005:SF0">
    <property type="entry name" value="RETROGRADE REGULATION PROTEIN 2"/>
    <property type="match status" value="1"/>
</dbReference>
<dbReference type="RefSeq" id="WP_062412838.1">
    <property type="nucleotide sequence ID" value="NZ_JAJCIO010000001.1"/>
</dbReference>
<dbReference type="Gene3D" id="3.30.420.150">
    <property type="entry name" value="Exopolyphosphatase. Domain 2"/>
    <property type="match status" value="1"/>
</dbReference>
<proteinExistence type="inferred from homology"/>